<sequence>MAIRELSVTTPAPRASARPRRLRRDTLTAWLYLAPAGILLAAVLIYPIYQIVLISFYDYGQAQATGAASLEFIGLGNYRELLADRQFWIVLANTFVFGAVCVVGGLVVGTALAVLATRVRAVPRTLLFLAALGAWATPAMAGSYVWLFLFDADFGVVNEALSGLGLRSMDGHSWTFGTLSAFGLVAAEVIWCSFPFVMVTMYAGIKAIPEEVLEAAALDGASTWRTARSVILPMLRPLLLIATIQSIIWDFKVFTQIYVMTNGGGVAGRNLVLNVYAYQKAFAGQEYGLGSAIGVLMTLLLLSITGLYVRTQRRSTPWQ</sequence>
<feature type="transmembrane region" description="Helical" evidence="7">
    <location>
        <begin position="126"/>
        <end position="149"/>
    </location>
</feature>
<feature type="transmembrane region" description="Helical" evidence="7">
    <location>
        <begin position="87"/>
        <end position="114"/>
    </location>
</feature>
<organism evidence="9 10">
    <name type="scientific">Nocardia tenerifensis</name>
    <dbReference type="NCBI Taxonomy" id="228006"/>
    <lineage>
        <taxon>Bacteria</taxon>
        <taxon>Bacillati</taxon>
        <taxon>Actinomycetota</taxon>
        <taxon>Actinomycetes</taxon>
        <taxon>Mycobacteriales</taxon>
        <taxon>Nocardiaceae</taxon>
        <taxon>Nocardia</taxon>
    </lineage>
</organism>
<evidence type="ECO:0000256" key="6">
    <source>
        <dbReference type="ARBA" id="ARBA00023136"/>
    </source>
</evidence>
<feature type="transmembrane region" description="Helical" evidence="7">
    <location>
        <begin position="238"/>
        <end position="259"/>
    </location>
</feature>
<dbReference type="GO" id="GO:0005886">
    <property type="term" value="C:plasma membrane"/>
    <property type="evidence" value="ECO:0007669"/>
    <property type="project" value="UniProtKB-SubCell"/>
</dbReference>
<keyword evidence="3" id="KW-1003">Cell membrane</keyword>
<proteinExistence type="inferred from homology"/>
<feature type="transmembrane region" description="Helical" evidence="7">
    <location>
        <begin position="287"/>
        <end position="309"/>
    </location>
</feature>
<dbReference type="RefSeq" id="WP_040742126.1">
    <property type="nucleotide sequence ID" value="NZ_QJKF01000018.1"/>
</dbReference>
<feature type="transmembrane region" description="Helical" evidence="7">
    <location>
        <begin position="174"/>
        <end position="197"/>
    </location>
</feature>
<dbReference type="SUPFAM" id="SSF161098">
    <property type="entry name" value="MetI-like"/>
    <property type="match status" value="1"/>
</dbReference>
<evidence type="ECO:0000256" key="7">
    <source>
        <dbReference type="RuleBase" id="RU363032"/>
    </source>
</evidence>
<dbReference type="AlphaFoldDB" id="A0A318JTZ4"/>
<dbReference type="EMBL" id="QJKF01000018">
    <property type="protein sequence ID" value="PXX57494.1"/>
    <property type="molecule type" value="Genomic_DNA"/>
</dbReference>
<evidence type="ECO:0000256" key="3">
    <source>
        <dbReference type="ARBA" id="ARBA00022475"/>
    </source>
</evidence>
<keyword evidence="2 7" id="KW-0813">Transport</keyword>
<dbReference type="PANTHER" id="PTHR43227:SF8">
    <property type="entry name" value="DIACETYLCHITOBIOSE UPTAKE SYSTEM PERMEASE PROTEIN DASB"/>
    <property type="match status" value="1"/>
</dbReference>
<evidence type="ECO:0000256" key="4">
    <source>
        <dbReference type="ARBA" id="ARBA00022692"/>
    </source>
</evidence>
<evidence type="ECO:0000256" key="5">
    <source>
        <dbReference type="ARBA" id="ARBA00022989"/>
    </source>
</evidence>
<feature type="transmembrane region" description="Helical" evidence="7">
    <location>
        <begin position="29"/>
        <end position="49"/>
    </location>
</feature>
<evidence type="ECO:0000256" key="1">
    <source>
        <dbReference type="ARBA" id="ARBA00004651"/>
    </source>
</evidence>
<feature type="domain" description="ABC transmembrane type-1" evidence="8">
    <location>
        <begin position="91"/>
        <end position="308"/>
    </location>
</feature>
<dbReference type="Gene3D" id="1.10.3720.10">
    <property type="entry name" value="MetI-like"/>
    <property type="match status" value="1"/>
</dbReference>
<name>A0A318JTZ4_9NOCA</name>
<dbReference type="Pfam" id="PF00528">
    <property type="entry name" value="BPD_transp_1"/>
    <property type="match status" value="1"/>
</dbReference>
<keyword evidence="4 7" id="KW-0812">Transmembrane</keyword>
<evidence type="ECO:0000256" key="2">
    <source>
        <dbReference type="ARBA" id="ARBA00022448"/>
    </source>
</evidence>
<protein>
    <submittedName>
        <fullName evidence="9">Carbohydrate ABC transporter membrane protein 1 (CUT1 family)</fullName>
    </submittedName>
</protein>
<dbReference type="GO" id="GO:0055085">
    <property type="term" value="P:transmembrane transport"/>
    <property type="evidence" value="ECO:0007669"/>
    <property type="project" value="InterPro"/>
</dbReference>
<reference evidence="9 10" key="1">
    <citation type="submission" date="2018-05" db="EMBL/GenBank/DDBJ databases">
        <title>Genomic Encyclopedia of Type Strains, Phase IV (KMG-IV): sequencing the most valuable type-strain genomes for metagenomic binning, comparative biology and taxonomic classification.</title>
        <authorList>
            <person name="Goeker M."/>
        </authorList>
    </citation>
    <scope>NUCLEOTIDE SEQUENCE [LARGE SCALE GENOMIC DNA]</scope>
    <source>
        <strain evidence="9 10">DSM 44704</strain>
    </source>
</reference>
<dbReference type="InterPro" id="IPR050809">
    <property type="entry name" value="UgpAE/MalFG_permease"/>
</dbReference>
<keyword evidence="10" id="KW-1185">Reference proteome</keyword>
<comment type="subcellular location">
    <subcellularLocation>
        <location evidence="1 7">Cell membrane</location>
        <topology evidence="1 7">Multi-pass membrane protein</topology>
    </subcellularLocation>
</comment>
<gene>
    <name evidence="9" type="ORF">DFR70_118149</name>
</gene>
<evidence type="ECO:0000313" key="10">
    <source>
        <dbReference type="Proteomes" id="UP000247569"/>
    </source>
</evidence>
<dbReference type="CDD" id="cd06261">
    <property type="entry name" value="TM_PBP2"/>
    <property type="match status" value="1"/>
</dbReference>
<dbReference type="InterPro" id="IPR035906">
    <property type="entry name" value="MetI-like_sf"/>
</dbReference>
<accession>A0A318JTZ4</accession>
<comment type="caution">
    <text evidence="9">The sequence shown here is derived from an EMBL/GenBank/DDBJ whole genome shotgun (WGS) entry which is preliminary data.</text>
</comment>
<dbReference type="Proteomes" id="UP000247569">
    <property type="component" value="Unassembled WGS sequence"/>
</dbReference>
<evidence type="ECO:0000313" key="9">
    <source>
        <dbReference type="EMBL" id="PXX57494.1"/>
    </source>
</evidence>
<dbReference type="PANTHER" id="PTHR43227">
    <property type="entry name" value="BLL4140 PROTEIN"/>
    <property type="match status" value="1"/>
</dbReference>
<dbReference type="PROSITE" id="PS50928">
    <property type="entry name" value="ABC_TM1"/>
    <property type="match status" value="1"/>
</dbReference>
<evidence type="ECO:0000259" key="8">
    <source>
        <dbReference type="PROSITE" id="PS50928"/>
    </source>
</evidence>
<dbReference type="InterPro" id="IPR000515">
    <property type="entry name" value="MetI-like"/>
</dbReference>
<keyword evidence="5 7" id="KW-1133">Transmembrane helix</keyword>
<dbReference type="OrthoDB" id="34224at2"/>
<keyword evidence="6 7" id="KW-0472">Membrane</keyword>
<comment type="similarity">
    <text evidence="7">Belongs to the binding-protein-dependent transport system permease family.</text>
</comment>